<evidence type="ECO:0000256" key="6">
    <source>
        <dbReference type="ARBA" id="ARBA00023136"/>
    </source>
</evidence>
<dbReference type="Pfam" id="PF03239">
    <property type="entry name" value="FTR1"/>
    <property type="match status" value="1"/>
</dbReference>
<keyword evidence="3" id="KW-0813">Transport</keyword>
<reference evidence="9 10" key="1">
    <citation type="submission" date="2016-11" db="EMBL/GenBank/DDBJ databases">
        <authorList>
            <person name="Jaros S."/>
            <person name="Januszkiewicz K."/>
            <person name="Wedrychowicz H."/>
        </authorList>
    </citation>
    <scope>NUCLEOTIDE SEQUENCE [LARGE SCALE GENOMIC DNA]</scope>
</reference>
<keyword evidence="5 8" id="KW-1133">Transmembrane helix</keyword>
<feature type="transmembrane region" description="Helical" evidence="8">
    <location>
        <begin position="6"/>
        <end position="31"/>
    </location>
</feature>
<feature type="region of interest" description="Disordered" evidence="7">
    <location>
        <begin position="392"/>
        <end position="411"/>
    </location>
</feature>
<evidence type="ECO:0000256" key="1">
    <source>
        <dbReference type="ARBA" id="ARBA00004141"/>
    </source>
</evidence>
<dbReference type="AlphaFoldDB" id="A0A2X0M7F3"/>
<comment type="similarity">
    <text evidence="2">Belongs to the oxidase-dependent Fe transporter (OFeT) (TC 9.A.10.1) family.</text>
</comment>
<dbReference type="PANTHER" id="PTHR31632">
    <property type="entry name" value="IRON TRANSPORTER FTH1"/>
    <property type="match status" value="1"/>
</dbReference>
<feature type="transmembrane region" description="Helical" evidence="8">
    <location>
        <begin position="63"/>
        <end position="87"/>
    </location>
</feature>
<evidence type="ECO:0000256" key="8">
    <source>
        <dbReference type="SAM" id="Phobius"/>
    </source>
</evidence>
<evidence type="ECO:0000256" key="2">
    <source>
        <dbReference type="ARBA" id="ARBA00008333"/>
    </source>
</evidence>
<evidence type="ECO:0000256" key="4">
    <source>
        <dbReference type="ARBA" id="ARBA00022692"/>
    </source>
</evidence>
<evidence type="ECO:0000256" key="7">
    <source>
        <dbReference type="SAM" id="MobiDB-lite"/>
    </source>
</evidence>
<gene>
    <name evidence="9" type="primary">BQ5605_C001g00468</name>
    <name evidence="9" type="ORF">BQ5605_C001G00468</name>
</gene>
<dbReference type="GO" id="GO:0033573">
    <property type="term" value="C:high-affinity iron permease complex"/>
    <property type="evidence" value="ECO:0007669"/>
    <property type="project" value="InterPro"/>
</dbReference>
<dbReference type="GO" id="GO:0015093">
    <property type="term" value="F:ferrous iron transmembrane transporter activity"/>
    <property type="evidence" value="ECO:0007669"/>
    <property type="project" value="TreeGrafter"/>
</dbReference>
<name>A0A2X0M7F3_9BASI</name>
<keyword evidence="6 8" id="KW-0472">Membrane</keyword>
<dbReference type="EMBL" id="FQNC01000043">
    <property type="protein sequence ID" value="SGY46762.1"/>
    <property type="molecule type" value="Genomic_DNA"/>
</dbReference>
<evidence type="ECO:0000313" key="10">
    <source>
        <dbReference type="Proteomes" id="UP000249464"/>
    </source>
</evidence>
<feature type="transmembrane region" description="Helical" evidence="8">
    <location>
        <begin position="99"/>
        <end position="122"/>
    </location>
</feature>
<dbReference type="PANTHER" id="PTHR31632:SF2">
    <property type="entry name" value="PLASMA MEMBRANE IRON PERMEASE"/>
    <property type="match status" value="1"/>
</dbReference>
<sequence length="411" mass="45170">MGNVFSVPIFFIVFREVIEAAIIISVLLGLVESLVDKPVNEGDSLDRDEAVKKRLVRRMRIQIWAGAAVGMFIALCIGAAFIAVFFTTLNDLWAKYEEIWEGTFSLVACLIIFIMGITMLRIDRSKLKWKRKLANAFDQKFVADSEVDVKDQREARSGKWSLFLLPLITVLREGLECVVFVGGVSLGQSARSIPLAAIVGLICGLVVGYLIYAGGSRSSLSAFLVISTNILFLLGAGLLSKGVGAFERYHFNKGVGADVSESGDGPGSYYVPGNVWHLEYGNPENTANGGWGIFNAILGQFLLFPPILLGPCRLMFMLVLRTGWTNNATIGTIVSYCLYWIAAVLVLVYMKWSEGRCAIFRLESAAYKRRQQARLEKGKYIAALDSPMNKEVDSLEGADSSQESLSAVKVQ</sequence>
<keyword evidence="3" id="KW-0408">Iron</keyword>
<keyword evidence="4 8" id="KW-0812">Transmembrane</keyword>
<feature type="transmembrane region" description="Helical" evidence="8">
    <location>
        <begin position="160"/>
        <end position="181"/>
    </location>
</feature>
<keyword evidence="3" id="KW-0410">Iron transport</keyword>
<evidence type="ECO:0000313" key="9">
    <source>
        <dbReference type="EMBL" id="SGY46762.1"/>
    </source>
</evidence>
<dbReference type="InterPro" id="IPR004923">
    <property type="entry name" value="FTR1/Fip1/EfeU"/>
</dbReference>
<feature type="transmembrane region" description="Helical" evidence="8">
    <location>
        <begin position="193"/>
        <end position="213"/>
    </location>
</feature>
<protein>
    <submittedName>
        <fullName evidence="9">BQ5605_C001g00468 protein</fullName>
    </submittedName>
</protein>
<organism evidence="9 10">
    <name type="scientific">Microbotryum silenes-dioicae</name>
    <dbReference type="NCBI Taxonomy" id="796604"/>
    <lineage>
        <taxon>Eukaryota</taxon>
        <taxon>Fungi</taxon>
        <taxon>Dikarya</taxon>
        <taxon>Basidiomycota</taxon>
        <taxon>Pucciniomycotina</taxon>
        <taxon>Microbotryomycetes</taxon>
        <taxon>Microbotryales</taxon>
        <taxon>Microbotryaceae</taxon>
        <taxon>Microbotryum</taxon>
    </lineage>
</organism>
<feature type="transmembrane region" description="Helical" evidence="8">
    <location>
        <begin position="328"/>
        <end position="350"/>
    </location>
</feature>
<feature type="transmembrane region" description="Helical" evidence="8">
    <location>
        <begin position="293"/>
        <end position="316"/>
    </location>
</feature>
<evidence type="ECO:0000256" key="5">
    <source>
        <dbReference type="ARBA" id="ARBA00022989"/>
    </source>
</evidence>
<dbReference type="STRING" id="796604.A0A2X0M7F3"/>
<evidence type="ECO:0000256" key="3">
    <source>
        <dbReference type="ARBA" id="ARBA00022496"/>
    </source>
</evidence>
<keyword evidence="3" id="KW-0406">Ion transport</keyword>
<keyword evidence="10" id="KW-1185">Reference proteome</keyword>
<comment type="subcellular location">
    <subcellularLocation>
        <location evidence="1">Membrane</location>
        <topology evidence="1">Multi-pass membrane protein</topology>
    </subcellularLocation>
</comment>
<proteinExistence type="inferred from homology"/>
<feature type="transmembrane region" description="Helical" evidence="8">
    <location>
        <begin position="220"/>
        <end position="239"/>
    </location>
</feature>
<accession>A0A2X0M7F3</accession>
<dbReference type="Proteomes" id="UP000249464">
    <property type="component" value="Unassembled WGS sequence"/>
</dbReference>